<evidence type="ECO:0000313" key="3">
    <source>
        <dbReference type="Proteomes" id="UP001652661"/>
    </source>
</evidence>
<dbReference type="Pfam" id="PF13087">
    <property type="entry name" value="AAA_12"/>
    <property type="match status" value="1"/>
</dbReference>
<dbReference type="Proteomes" id="UP001652661">
    <property type="component" value="Chromosome 3R"/>
</dbReference>
<sequence>MSGSEDDDWFNQDEDELVQGLEHKVKQQELKENEEHIEYHAPEGGMSCAFNFALIGANALCPFSVGDYLQQLNLEASATDGGSKVAADRFALTDFTKGLKMSPIDMFLYFFSEDRDLFVNQLAANDSLKRVSLFVEVLKSLCQLELCGFDDVLLSCFARQSVLLEKVKRLLLTLLAKASGGKCDAESEQMLLGNMKWLLLRAHRQGVLGHGGYELVELYKQLAPLSKSEAFGGLEPFDGTQSAKGVKGEIYPTLDQCLGKEVTKENPPVSNNVEEYVRKQRQLLRQDFQAPLLEFVQRLRSGDDIKALECQGLLWPGTTLVLNPEFAESQRHSLVFMKLESPEDNKKILINYIKNIKSGALLCLTTSLDFGDLILVSVGYTDTHRLQKGCLSVEIVRQHNIGKIYDRPLIMFQTPVFFEPYLRVHNYLSTCSTEQFAMRRYIVEGETEIQPPAYIKPGTKLSFNAKPFTLKSLPKDLPFNDRQQTAFTDALQREFCIIQGPPGTGKTHLSVELVNCLIQNAKALGTGPIIVLTYTNDSLDKFLVKISRYTKEVLRFGSQSRDPQIAKFNVRSMVNPELVPPRLKRIWWVVNCEYKDKFQRLQDLYTNFDGSEESYQETLVAQHELQQVAERIETLRTVFQYYLARNKDLLVMTTTCAARLNFLFRLLQAKCVVFEEAAEIQEAHILACLTPHTEHVILVGDHKQLQPFSGSNQVPQVSLFERLIVGGLPFTLLNTQYRMRPCIAELLVPSIYDTLLSSDSVKAYEDVRHMEQNFFFVQHSQPEKQSTDMSFENLYEAEQMAKLAVFLVEKSRYQLSDIVILTPYNAQVECIMKKLPKKYRTSVQVASVDSFQGLEANIVLLSLVRSNSSGQIGFLRQPNRVCVALSRARWGLYIIGNLEMLQQSGQKLWKTIANHLEENAAIGDAFPTASSV</sequence>
<dbReference type="Pfam" id="PF13086">
    <property type="entry name" value="AAA_11"/>
    <property type="match status" value="1"/>
</dbReference>
<feature type="domain" description="DNA2/NAM7 helicase-like C-terminal" evidence="2">
    <location>
        <begin position="717"/>
        <end position="898"/>
    </location>
</feature>
<dbReference type="CDD" id="cd17936">
    <property type="entry name" value="EEXXEc_NFX1"/>
    <property type="match status" value="1"/>
</dbReference>
<dbReference type="InterPro" id="IPR047187">
    <property type="entry name" value="SF1_C_Upf1"/>
</dbReference>
<dbReference type="InterPro" id="IPR027417">
    <property type="entry name" value="P-loop_NTPase"/>
</dbReference>
<dbReference type="CDD" id="cd18808">
    <property type="entry name" value="SF1_C_Upf1"/>
    <property type="match status" value="1"/>
</dbReference>
<proteinExistence type="predicted"/>
<keyword evidence="3" id="KW-1185">Reference proteome</keyword>
<organism evidence="3 4">
    <name type="scientific">Drosophila kikkawai</name>
    <name type="common">Fruit fly</name>
    <dbReference type="NCBI Taxonomy" id="30033"/>
    <lineage>
        <taxon>Eukaryota</taxon>
        <taxon>Metazoa</taxon>
        <taxon>Ecdysozoa</taxon>
        <taxon>Arthropoda</taxon>
        <taxon>Hexapoda</taxon>
        <taxon>Insecta</taxon>
        <taxon>Pterygota</taxon>
        <taxon>Neoptera</taxon>
        <taxon>Endopterygota</taxon>
        <taxon>Diptera</taxon>
        <taxon>Brachycera</taxon>
        <taxon>Muscomorpha</taxon>
        <taxon>Ephydroidea</taxon>
        <taxon>Drosophilidae</taxon>
        <taxon>Drosophila</taxon>
        <taxon>Sophophora</taxon>
    </lineage>
</organism>
<gene>
    <name evidence="4" type="primary">LOC108084548</name>
</gene>
<accession>A0ABM3C8N1</accession>
<evidence type="ECO:0000313" key="4">
    <source>
        <dbReference type="RefSeq" id="XP_041633457.1"/>
    </source>
</evidence>
<protein>
    <submittedName>
        <fullName evidence="4">NFX1-type zinc finger-containing protein 1</fullName>
    </submittedName>
</protein>
<dbReference type="InterPro" id="IPR041677">
    <property type="entry name" value="DNA2/NAM7_AAA_11"/>
</dbReference>
<dbReference type="Gene3D" id="3.40.50.300">
    <property type="entry name" value="P-loop containing nucleotide triphosphate hydrolases"/>
    <property type="match status" value="2"/>
</dbReference>
<evidence type="ECO:0000259" key="1">
    <source>
        <dbReference type="Pfam" id="PF13086"/>
    </source>
</evidence>
<feature type="domain" description="DNA2/NAM7 helicase helicase" evidence="1">
    <location>
        <begin position="479"/>
        <end position="708"/>
    </location>
</feature>
<reference evidence="4" key="1">
    <citation type="submission" date="2025-08" db="UniProtKB">
        <authorList>
            <consortium name="RefSeq"/>
        </authorList>
    </citation>
    <scope>IDENTIFICATION</scope>
    <source>
        <strain evidence="4">14028-0561.14</strain>
        <tissue evidence="4">Whole fly</tissue>
    </source>
</reference>
<dbReference type="RefSeq" id="XP_041633457.1">
    <property type="nucleotide sequence ID" value="XM_041777523.2"/>
</dbReference>
<dbReference type="PANTHER" id="PTHR10887">
    <property type="entry name" value="DNA2/NAM7 HELICASE FAMILY"/>
    <property type="match status" value="1"/>
</dbReference>
<dbReference type="PANTHER" id="PTHR10887:SF341">
    <property type="entry name" value="NFX1-TYPE ZINC FINGER-CONTAINING PROTEIN 1"/>
    <property type="match status" value="1"/>
</dbReference>
<dbReference type="InterPro" id="IPR045055">
    <property type="entry name" value="DNA2/NAM7-like"/>
</dbReference>
<dbReference type="GeneID" id="108084548"/>
<evidence type="ECO:0000259" key="2">
    <source>
        <dbReference type="Pfam" id="PF13087"/>
    </source>
</evidence>
<dbReference type="InterPro" id="IPR041679">
    <property type="entry name" value="DNA2/NAM7-like_C"/>
</dbReference>
<dbReference type="SUPFAM" id="SSF52540">
    <property type="entry name" value="P-loop containing nucleoside triphosphate hydrolases"/>
    <property type="match status" value="1"/>
</dbReference>
<name>A0ABM3C8N1_DROKI</name>